<name>A0A0A9BKI7_ARUDO</name>
<evidence type="ECO:0000313" key="1">
    <source>
        <dbReference type="EMBL" id="JAD59797.1"/>
    </source>
</evidence>
<protein>
    <submittedName>
        <fullName evidence="1">Uncharacterized protein</fullName>
    </submittedName>
</protein>
<reference evidence="1" key="2">
    <citation type="journal article" date="2015" name="Data Brief">
        <title>Shoot transcriptome of the giant reed, Arundo donax.</title>
        <authorList>
            <person name="Barrero R.A."/>
            <person name="Guerrero F.D."/>
            <person name="Moolhuijzen P."/>
            <person name="Goolsby J.A."/>
            <person name="Tidwell J."/>
            <person name="Bellgard S.E."/>
            <person name="Bellgard M.I."/>
        </authorList>
    </citation>
    <scope>NUCLEOTIDE SEQUENCE</scope>
    <source>
        <tissue evidence="1">Shoot tissue taken approximately 20 cm above the soil surface</tissue>
    </source>
</reference>
<dbReference type="EMBL" id="GBRH01238098">
    <property type="protein sequence ID" value="JAD59797.1"/>
    <property type="molecule type" value="Transcribed_RNA"/>
</dbReference>
<sequence length="14" mass="1710">MIWSLLGAYLMQRK</sequence>
<accession>A0A0A9BKI7</accession>
<reference evidence="1" key="1">
    <citation type="submission" date="2014-09" db="EMBL/GenBank/DDBJ databases">
        <authorList>
            <person name="Magalhaes I.L.F."/>
            <person name="Oliveira U."/>
            <person name="Santos F.R."/>
            <person name="Vidigal T.H.D.A."/>
            <person name="Brescovit A.D."/>
            <person name="Santos A.J."/>
        </authorList>
    </citation>
    <scope>NUCLEOTIDE SEQUENCE</scope>
    <source>
        <tissue evidence="1">Shoot tissue taken approximately 20 cm above the soil surface</tissue>
    </source>
</reference>
<proteinExistence type="predicted"/>
<organism evidence="1">
    <name type="scientific">Arundo donax</name>
    <name type="common">Giant reed</name>
    <name type="synonym">Donax arundinaceus</name>
    <dbReference type="NCBI Taxonomy" id="35708"/>
    <lineage>
        <taxon>Eukaryota</taxon>
        <taxon>Viridiplantae</taxon>
        <taxon>Streptophyta</taxon>
        <taxon>Embryophyta</taxon>
        <taxon>Tracheophyta</taxon>
        <taxon>Spermatophyta</taxon>
        <taxon>Magnoliopsida</taxon>
        <taxon>Liliopsida</taxon>
        <taxon>Poales</taxon>
        <taxon>Poaceae</taxon>
        <taxon>PACMAD clade</taxon>
        <taxon>Arundinoideae</taxon>
        <taxon>Arundineae</taxon>
        <taxon>Arundo</taxon>
    </lineage>
</organism>